<comment type="caution">
    <text evidence="1">The sequence shown here is derived from an EMBL/GenBank/DDBJ whole genome shotgun (WGS) entry which is preliminary data.</text>
</comment>
<dbReference type="EMBL" id="LZNA01000012">
    <property type="protein sequence ID" value="OBX83855.1"/>
    <property type="molecule type" value="Genomic_DNA"/>
</dbReference>
<accession>A0A1B8QK50</accession>
<name>A0A1B8QK50_9GAMM</name>
<dbReference type="AlphaFoldDB" id="A0A1B8QK50"/>
<evidence type="ECO:0000313" key="1">
    <source>
        <dbReference type="EMBL" id="OBX83855.1"/>
    </source>
</evidence>
<sequence length="93" mass="9950">MFIEAGYLGAQSNAGGFVPLAGWSITVDWLAASTELVGSIVVLSSSSLQPLNKGTVHTVINTKTIKFVRGTKLLTFNICDPCSIKKLVMHQKV</sequence>
<protein>
    <submittedName>
        <fullName evidence="1">Uncharacterized protein</fullName>
    </submittedName>
</protein>
<proteinExistence type="predicted"/>
<evidence type="ECO:0000313" key="2">
    <source>
        <dbReference type="Proteomes" id="UP000092616"/>
    </source>
</evidence>
<dbReference type="Proteomes" id="UP000092616">
    <property type="component" value="Unassembled WGS sequence"/>
</dbReference>
<reference evidence="1 2" key="1">
    <citation type="submission" date="2016-06" db="EMBL/GenBank/DDBJ databases">
        <title>Draft genome of Moraxella atlantae CCUG 59586.</title>
        <authorList>
            <person name="Salva-Serra F."/>
            <person name="Engstrom-Jakobsson H."/>
            <person name="Thorell K."/>
            <person name="Gonzales-Siles L."/>
            <person name="Karlsson R."/>
            <person name="Boulund F."/>
            <person name="Engstrand L."/>
            <person name="Kristiansson E."/>
            <person name="Moore E."/>
        </authorList>
    </citation>
    <scope>NUCLEOTIDE SEQUENCE [LARGE SCALE GENOMIC DNA]</scope>
    <source>
        <strain evidence="1 2">CCUG 59586</strain>
    </source>
</reference>
<gene>
    <name evidence="1" type="ORF">A9306_00230</name>
</gene>
<organism evidence="1 2">
    <name type="scientific">Faucicola atlantae</name>
    <dbReference type="NCBI Taxonomy" id="34059"/>
    <lineage>
        <taxon>Bacteria</taxon>
        <taxon>Pseudomonadati</taxon>
        <taxon>Pseudomonadota</taxon>
        <taxon>Gammaproteobacteria</taxon>
        <taxon>Moraxellales</taxon>
        <taxon>Moraxellaceae</taxon>
        <taxon>Faucicola</taxon>
    </lineage>
</organism>
<keyword evidence="2" id="KW-1185">Reference proteome</keyword>